<protein>
    <submittedName>
        <fullName evidence="2">Protein kinase domain-containing protein</fullName>
    </submittedName>
</protein>
<dbReference type="WBParaSite" id="ACAC_0000083201-mRNA-1">
    <property type="protein sequence ID" value="ACAC_0000083201-mRNA-1"/>
    <property type="gene ID" value="ACAC_0000083201"/>
</dbReference>
<organism evidence="1 2">
    <name type="scientific">Angiostrongylus cantonensis</name>
    <name type="common">Rat lungworm</name>
    <dbReference type="NCBI Taxonomy" id="6313"/>
    <lineage>
        <taxon>Eukaryota</taxon>
        <taxon>Metazoa</taxon>
        <taxon>Ecdysozoa</taxon>
        <taxon>Nematoda</taxon>
        <taxon>Chromadorea</taxon>
        <taxon>Rhabditida</taxon>
        <taxon>Rhabditina</taxon>
        <taxon>Rhabditomorpha</taxon>
        <taxon>Strongyloidea</taxon>
        <taxon>Metastrongylidae</taxon>
        <taxon>Angiostrongylus</taxon>
    </lineage>
</organism>
<reference evidence="1" key="1">
    <citation type="submission" date="2012-09" db="EMBL/GenBank/DDBJ databases">
        <authorList>
            <person name="Martin A.A."/>
        </authorList>
    </citation>
    <scope>NUCLEOTIDE SEQUENCE</scope>
</reference>
<reference evidence="2" key="2">
    <citation type="submission" date="2016-04" db="UniProtKB">
        <authorList>
            <consortium name="WormBaseParasite"/>
        </authorList>
    </citation>
    <scope>IDENTIFICATION</scope>
</reference>
<dbReference type="Proteomes" id="UP000035642">
    <property type="component" value="Unassembled WGS sequence"/>
</dbReference>
<name>A0A158P6C1_ANGCA</name>
<proteinExistence type="predicted"/>
<accession>A0A158P6C1</accession>
<sequence>MVAFNPRLTPYSPSANVEVVPRLTSKRPSVRVIRGLGSFCVLATTYCRARLCALCVERDVRKKRCRQRIARIKDESKASMDRIAPIQPVTSNFREVFVEYVNDFVSSTCSVKRLRHTYGVRLQMDERFIGADLIYLGKSTCVTESSMVAKMKYKANDEMALEHATQFDSKRQNLPCSYSVMIDELKFLLDWGACPACASRTCLQMLIQAVALHFLYSVTMGRAVIIEKTIALESSRVMSLFNTVSAFPSGSIIKDDYLNLVISEILASATDALPNFYIPKKDLSTVEQLLNENPLLRRLAMFSDSSGSLSQSSVRQKPYEKQMSANLAGVRTLMNHADAGDVNSTLFSSAPTTEPLEIRRKEHDMPFTVTDSLLNSLTNAGISEATIPTRDVTSSIIVNMAVRSVCSPREKFGALSEVIVEGTPLLAKNLRSANSSAFVDMLCTSSSLKKSLFQGVLYSLEPEYRVTTATLPRATTKVVWDDEQYPIQNFIVAEEQVVVPRERGGLTVSGTWYYHDNRVEGELRHKTDELSAEFWLPEERLQRRRSSKEQLEMMQDPRFAIEAELARMNEPTDSERIAQERPKLRRFVGRTGGKKPKKKRIEFDQEPLSTVSILHRGGRLFERRITEIGGKTVQLDLCAFNTIHIEVTVELGNRQLHGADLIVGPGSVVHGSLPSDEERANLDKAKIEKRGFLN</sequence>
<keyword evidence="1" id="KW-1185">Reference proteome</keyword>
<evidence type="ECO:0000313" key="1">
    <source>
        <dbReference type="Proteomes" id="UP000035642"/>
    </source>
</evidence>
<dbReference type="AlphaFoldDB" id="A0A158P6C1"/>
<evidence type="ECO:0000313" key="2">
    <source>
        <dbReference type="WBParaSite" id="ACAC_0000083201-mRNA-1"/>
    </source>
</evidence>